<dbReference type="InterPro" id="IPR043128">
    <property type="entry name" value="Rev_trsase/Diguanyl_cyclase"/>
</dbReference>
<dbReference type="Gene3D" id="1.10.150.20">
    <property type="entry name" value="5' to 3' exonuclease, C-terminal subdomain"/>
    <property type="match status" value="1"/>
</dbReference>
<protein>
    <recommendedName>
        <fullName evidence="3">DNA polymerase IV</fullName>
        <shortName evidence="3">Pol IV</shortName>
        <ecNumber evidence="3">2.7.7.7</ecNumber>
    </recommendedName>
</protein>
<dbReference type="SUPFAM" id="SSF100879">
    <property type="entry name" value="Lesion bypass DNA polymerase (Y-family), little finger domain"/>
    <property type="match status" value="1"/>
</dbReference>
<dbReference type="PANTHER" id="PTHR11076:SF33">
    <property type="entry name" value="DNA POLYMERASE KAPPA"/>
    <property type="match status" value="1"/>
</dbReference>
<keyword evidence="3 5" id="KW-0808">Transferase</keyword>
<dbReference type="CDD" id="cd03586">
    <property type="entry name" value="PolY_Pol_IV_kappa"/>
    <property type="match status" value="1"/>
</dbReference>
<dbReference type="GO" id="GO:0000287">
    <property type="term" value="F:magnesium ion binding"/>
    <property type="evidence" value="ECO:0007669"/>
    <property type="project" value="UniProtKB-UniRule"/>
</dbReference>
<evidence type="ECO:0000259" key="4">
    <source>
        <dbReference type="PROSITE" id="PS50173"/>
    </source>
</evidence>
<keyword evidence="3" id="KW-0460">Magnesium</keyword>
<dbReference type="KEGG" id="eri:EEI45_05755"/>
<keyword evidence="3" id="KW-0234">DNA repair</keyword>
<comment type="cofactor">
    <cofactor evidence="3">
        <name>Mg(2+)</name>
        <dbReference type="ChEBI" id="CHEBI:18420"/>
    </cofactor>
    <text evidence="3">Binds 2 magnesium ions per subunit.</text>
</comment>
<keyword evidence="3 5" id="KW-0548">Nucleotidyltransferase</keyword>
<dbReference type="Pfam" id="PF11799">
    <property type="entry name" value="IMS_C"/>
    <property type="match status" value="1"/>
</dbReference>
<keyword evidence="2 3" id="KW-0515">Mutator protein</keyword>
<evidence type="ECO:0000256" key="1">
    <source>
        <dbReference type="ARBA" id="ARBA00010945"/>
    </source>
</evidence>
<comment type="function">
    <text evidence="3">Poorly processive, error-prone DNA polymerase involved in untargeted mutagenesis. Copies undamaged DNA at stalled replication forks, which arise in vivo from mismatched or misaligned primer ends. These misaligned primers can be extended by PolIV. Exhibits no 3'-5' exonuclease (proofreading) activity. May be involved in translesional synthesis, in conjunction with the beta clamp from PolIII.</text>
</comment>
<evidence type="ECO:0000313" key="5">
    <source>
        <dbReference type="EMBL" id="AZK44317.1"/>
    </source>
</evidence>
<dbReference type="InterPro" id="IPR036775">
    <property type="entry name" value="DNA_pol_Y-fam_lit_finger_sf"/>
</dbReference>
<dbReference type="HAMAP" id="MF_01113">
    <property type="entry name" value="DNApol_IV"/>
    <property type="match status" value="1"/>
</dbReference>
<dbReference type="InterPro" id="IPR017961">
    <property type="entry name" value="DNA_pol_Y-fam_little_finger"/>
</dbReference>
<dbReference type="InterPro" id="IPR022880">
    <property type="entry name" value="DNApol_IV"/>
</dbReference>
<dbReference type="EMBL" id="CP034234">
    <property type="protein sequence ID" value="AZK44317.1"/>
    <property type="molecule type" value="Genomic_DNA"/>
</dbReference>
<comment type="similarity">
    <text evidence="1 3">Belongs to the DNA polymerase type-Y family.</text>
</comment>
<dbReference type="SUPFAM" id="SSF56672">
    <property type="entry name" value="DNA/RNA polymerases"/>
    <property type="match status" value="1"/>
</dbReference>
<dbReference type="AlphaFoldDB" id="A0A3S8RN52"/>
<dbReference type="GO" id="GO:0009432">
    <property type="term" value="P:SOS response"/>
    <property type="evidence" value="ECO:0007669"/>
    <property type="project" value="TreeGrafter"/>
</dbReference>
<dbReference type="GO" id="GO:0042276">
    <property type="term" value="P:error-prone translesion synthesis"/>
    <property type="evidence" value="ECO:0007669"/>
    <property type="project" value="TreeGrafter"/>
</dbReference>
<evidence type="ECO:0000256" key="3">
    <source>
        <dbReference type="HAMAP-Rule" id="MF_01113"/>
    </source>
</evidence>
<keyword evidence="3" id="KW-0235">DNA replication</keyword>
<dbReference type="InterPro" id="IPR050116">
    <property type="entry name" value="DNA_polymerase-Y"/>
</dbReference>
<feature type="active site" evidence="3">
    <location>
        <position position="104"/>
    </location>
</feature>
<dbReference type="GO" id="GO:0003887">
    <property type="term" value="F:DNA-directed DNA polymerase activity"/>
    <property type="evidence" value="ECO:0007669"/>
    <property type="project" value="UniProtKB-UniRule"/>
</dbReference>
<keyword evidence="3" id="KW-0227">DNA damage</keyword>
<keyword evidence="3" id="KW-0239">DNA-directed DNA polymerase</keyword>
<dbReference type="Proteomes" id="UP000278804">
    <property type="component" value="Chromosome"/>
</dbReference>
<organism evidence="5 6">
    <name type="scientific">Erysipelothrix piscisicarius</name>
    <dbReference type="NCBI Taxonomy" id="2485784"/>
    <lineage>
        <taxon>Bacteria</taxon>
        <taxon>Bacillati</taxon>
        <taxon>Bacillota</taxon>
        <taxon>Erysipelotrichia</taxon>
        <taxon>Erysipelotrichales</taxon>
        <taxon>Erysipelotrichaceae</taxon>
        <taxon>Erysipelothrix</taxon>
    </lineage>
</organism>
<dbReference type="Pfam" id="PF00817">
    <property type="entry name" value="IMS"/>
    <property type="match status" value="1"/>
</dbReference>
<comment type="catalytic activity">
    <reaction evidence="3">
        <text>DNA(n) + a 2'-deoxyribonucleoside 5'-triphosphate = DNA(n+1) + diphosphate</text>
        <dbReference type="Rhea" id="RHEA:22508"/>
        <dbReference type="Rhea" id="RHEA-COMP:17339"/>
        <dbReference type="Rhea" id="RHEA-COMP:17340"/>
        <dbReference type="ChEBI" id="CHEBI:33019"/>
        <dbReference type="ChEBI" id="CHEBI:61560"/>
        <dbReference type="ChEBI" id="CHEBI:173112"/>
        <dbReference type="EC" id="2.7.7.7"/>
    </reaction>
</comment>
<dbReference type="EC" id="2.7.7.7" evidence="3"/>
<dbReference type="GO" id="GO:0006281">
    <property type="term" value="P:DNA repair"/>
    <property type="evidence" value="ECO:0007669"/>
    <property type="project" value="UniProtKB-UniRule"/>
</dbReference>
<dbReference type="PROSITE" id="PS50173">
    <property type="entry name" value="UMUC"/>
    <property type="match status" value="1"/>
</dbReference>
<keyword evidence="3" id="KW-0479">Metal-binding</keyword>
<dbReference type="GO" id="GO:0003684">
    <property type="term" value="F:damaged DNA binding"/>
    <property type="evidence" value="ECO:0007669"/>
    <property type="project" value="InterPro"/>
</dbReference>
<accession>A0A3S8RN52</accession>
<proteinExistence type="inferred from homology"/>
<gene>
    <name evidence="3" type="primary">dinB</name>
    <name evidence="5" type="ORF">EEI45_05755</name>
</gene>
<dbReference type="Gene3D" id="3.30.1490.100">
    <property type="entry name" value="DNA polymerase, Y-family, little finger domain"/>
    <property type="match status" value="1"/>
</dbReference>
<reference evidence="5 6" key="1">
    <citation type="journal article" date="2020" name="Int. J. Syst. Evol. Microbiol.">
        <title>Description of Erysipelothrix piscisicarius sp. nov., an emergent fish pathogen, and assessment of virulence using a tiger barb (Puntigrus tetrazona) infection model.</title>
        <authorList>
            <person name="Pomaranski E.K."/>
            <person name="Griffin M.J."/>
            <person name="Camus A.C."/>
            <person name="Armwood A.R."/>
            <person name="Shelley J."/>
            <person name="Waldbieser G.C."/>
            <person name="LaFrentz B.R."/>
            <person name="Garcia J.C."/>
            <person name="Yanong R."/>
            <person name="Soto E."/>
        </authorList>
    </citation>
    <scope>NUCLEOTIDE SEQUENCE [LARGE SCALE GENOMIC DNA]</scope>
    <source>
        <strain evidence="5 6">15TAL0474</strain>
    </source>
</reference>
<feature type="binding site" evidence="3">
    <location>
        <position position="9"/>
    </location>
    <ligand>
        <name>Mg(2+)</name>
        <dbReference type="ChEBI" id="CHEBI:18420"/>
    </ligand>
</feature>
<sequence length="393" mass="44496">MAQVIFHIDINAFYASAHLIADASLYGKPVVVCSNHRGSVITTASYEARSFGVKSAMPLAHAKRLCPNLVVIEVDFELYQDLSVKFMNLIRSYSSLMQPASIDECYVDMTEVIKNYEKPLDLAVEIQQKVWDELKLPISIGVAPNKFLAKMASDMQKPRGITVLRIREVPQKLWPLPIELMHGIGNKTVPRLKKIGIESIGDLANQNADHLKNILGINAHNFVQKANGYDHSKIDTDVTMKSIGQSKTFKDAMSDLDEIRNAILNELDEVIRRMELQNVVGKTVSFSIRLDDFKTATRSFTFDEYTSDQNLLFERLMSVYDEFDGLGGVSFISVTMTNLMPRDEIIEQLNIFDDLEEVTVNDIIHRLNKQLNQNLFKTTRSVLKEAAYEKPSE</sequence>
<dbReference type="GO" id="GO:0005829">
    <property type="term" value="C:cytosol"/>
    <property type="evidence" value="ECO:0007669"/>
    <property type="project" value="TreeGrafter"/>
</dbReference>
<dbReference type="InterPro" id="IPR043502">
    <property type="entry name" value="DNA/RNA_pol_sf"/>
</dbReference>
<comment type="subcellular location">
    <subcellularLocation>
        <location evidence="3">Cytoplasm</location>
    </subcellularLocation>
</comment>
<name>A0A3S8RN52_9FIRM</name>
<keyword evidence="3" id="KW-0963">Cytoplasm</keyword>
<feature type="binding site" evidence="3">
    <location>
        <position position="103"/>
    </location>
    <ligand>
        <name>Mg(2+)</name>
        <dbReference type="ChEBI" id="CHEBI:18420"/>
    </ligand>
</feature>
<dbReference type="Gene3D" id="3.40.1170.60">
    <property type="match status" value="1"/>
</dbReference>
<dbReference type="InterPro" id="IPR001126">
    <property type="entry name" value="UmuC"/>
</dbReference>
<dbReference type="RefSeq" id="WP_125164491.1">
    <property type="nucleotide sequence ID" value="NZ_CP034234.1"/>
</dbReference>
<dbReference type="Gene3D" id="3.30.70.270">
    <property type="match status" value="1"/>
</dbReference>
<comment type="subunit">
    <text evidence="3">Monomer.</text>
</comment>
<feature type="site" description="Substrate discrimination" evidence="3">
    <location>
        <position position="14"/>
    </location>
</feature>
<evidence type="ECO:0000256" key="2">
    <source>
        <dbReference type="ARBA" id="ARBA00022457"/>
    </source>
</evidence>
<dbReference type="PANTHER" id="PTHR11076">
    <property type="entry name" value="DNA REPAIR POLYMERASE UMUC / TRANSFERASE FAMILY MEMBER"/>
    <property type="match status" value="1"/>
</dbReference>
<keyword evidence="6" id="KW-1185">Reference proteome</keyword>
<dbReference type="GO" id="GO:0006261">
    <property type="term" value="P:DNA-templated DNA replication"/>
    <property type="evidence" value="ECO:0007669"/>
    <property type="project" value="UniProtKB-UniRule"/>
</dbReference>
<dbReference type="Pfam" id="PF11798">
    <property type="entry name" value="IMS_HHH"/>
    <property type="match status" value="1"/>
</dbReference>
<dbReference type="NCBIfam" id="NF002677">
    <property type="entry name" value="PRK02406.1"/>
    <property type="match status" value="1"/>
</dbReference>
<evidence type="ECO:0000313" key="6">
    <source>
        <dbReference type="Proteomes" id="UP000278804"/>
    </source>
</evidence>
<keyword evidence="3" id="KW-0238">DNA-binding</keyword>
<feature type="domain" description="UmuC" evidence="4">
    <location>
        <begin position="5"/>
        <end position="185"/>
    </location>
</feature>
<dbReference type="InterPro" id="IPR024728">
    <property type="entry name" value="PolY_HhH_motif"/>
</dbReference>